<comment type="caution">
    <text evidence="1">The sequence shown here is derived from an EMBL/GenBank/DDBJ whole genome shotgun (WGS) entry which is preliminary data.</text>
</comment>
<keyword evidence="1" id="KW-0238">DNA-binding</keyword>
<protein>
    <submittedName>
        <fullName evidence="1">Putative DNA-binding protein</fullName>
    </submittedName>
</protein>
<sequence>MLNNPSAIDEIADTGQIRVLFYASHRLVHAPLNKIIDKVKDDIQHDLSSAFTVKKETDQRIQALQEAIDELCLQLYGSICDEFCAEGVL</sequence>
<accession>N6VM38</accession>
<evidence type="ECO:0000313" key="1">
    <source>
        <dbReference type="EMBL" id="ENN94251.1"/>
    </source>
</evidence>
<dbReference type="EMBL" id="AGWB01000001">
    <property type="protein sequence ID" value="ENN94251.1"/>
    <property type="molecule type" value="Genomic_DNA"/>
</dbReference>
<dbReference type="Proteomes" id="UP000014026">
    <property type="component" value="Unassembled WGS sequence"/>
</dbReference>
<gene>
    <name evidence="1" type="ORF">m02_01780</name>
</gene>
<dbReference type="STRING" id="1094492.m02_01780"/>
<reference evidence="1 2" key="1">
    <citation type="journal article" date="2013" name="PLoS Genet.">
        <title>A gene transfer agent and a dynamic repertoire of secretion systems hold the keys to the explosive radiation of the emerging pathogen Bartonella.</title>
        <authorList>
            <person name="Guy L."/>
            <person name="Nystedt B."/>
            <person name="Toft C."/>
            <person name="Zaremba-Niedzwiedzka K."/>
            <person name="Berglund E.C."/>
            <person name="Granberg F."/>
            <person name="Naslund K."/>
            <person name="Eriksson A.S."/>
            <person name="Andersson S.G."/>
        </authorList>
    </citation>
    <scope>NUCLEOTIDE SEQUENCE [LARGE SCALE GENOMIC DNA]</scope>
    <source>
        <strain evidence="2">m02</strain>
    </source>
</reference>
<proteinExistence type="predicted"/>
<organism evidence="1 2">
    <name type="scientific">Bartonella bovis m02</name>
    <dbReference type="NCBI Taxonomy" id="1094492"/>
    <lineage>
        <taxon>Bacteria</taxon>
        <taxon>Pseudomonadati</taxon>
        <taxon>Pseudomonadota</taxon>
        <taxon>Alphaproteobacteria</taxon>
        <taxon>Hyphomicrobiales</taxon>
        <taxon>Bartonellaceae</taxon>
        <taxon>Bartonella</taxon>
    </lineage>
</organism>
<dbReference type="PATRIC" id="fig|1094492.3.peg.186"/>
<dbReference type="RefSeq" id="WP_010702003.1">
    <property type="nucleotide sequence ID" value="NZ_KB915624.1"/>
</dbReference>
<dbReference type="HOGENOM" id="CLU_170881_0_0_5"/>
<dbReference type="AlphaFoldDB" id="N6VM38"/>
<name>N6VM38_9HYPH</name>
<evidence type="ECO:0000313" key="2">
    <source>
        <dbReference type="Proteomes" id="UP000014026"/>
    </source>
</evidence>
<dbReference type="GO" id="GO:0003677">
    <property type="term" value="F:DNA binding"/>
    <property type="evidence" value="ECO:0007669"/>
    <property type="project" value="UniProtKB-KW"/>
</dbReference>